<dbReference type="Proteomes" id="UP000449846">
    <property type="component" value="Unassembled WGS sequence"/>
</dbReference>
<reference evidence="1 2" key="1">
    <citation type="submission" date="2019-11" db="EMBL/GenBank/DDBJ databases">
        <authorList>
            <person name="Dong K."/>
        </authorList>
    </citation>
    <scope>NUCLEOTIDE SEQUENCE [LARGE SCALE GENOMIC DNA]</scope>
    <source>
        <strain evidence="1 2">NBRC 112902</strain>
    </source>
</reference>
<sequence length="81" mass="8931">MGIVLREAGQGAFLSATEIYPHLSYAAEVTLGALRKSIEFLEKQQLVIRERQGRRVVIVPTERGYNWFRPAAPSSAGPSTS</sequence>
<evidence type="ECO:0000313" key="1">
    <source>
        <dbReference type="EMBL" id="MTH61191.1"/>
    </source>
</evidence>
<dbReference type="SUPFAM" id="SSF46785">
    <property type="entry name" value="Winged helix' DNA-binding domain"/>
    <property type="match status" value="1"/>
</dbReference>
<organism evidence="1 2">
    <name type="scientific">Paracoccus litorisediminis</name>
    <dbReference type="NCBI Taxonomy" id="2006130"/>
    <lineage>
        <taxon>Bacteria</taxon>
        <taxon>Pseudomonadati</taxon>
        <taxon>Pseudomonadota</taxon>
        <taxon>Alphaproteobacteria</taxon>
        <taxon>Rhodobacterales</taxon>
        <taxon>Paracoccaceae</taxon>
        <taxon>Paracoccus</taxon>
    </lineage>
</organism>
<name>A0A844HUE0_9RHOB</name>
<comment type="caution">
    <text evidence="1">The sequence shown here is derived from an EMBL/GenBank/DDBJ whole genome shotgun (WGS) entry which is preliminary data.</text>
</comment>
<dbReference type="RefSeq" id="WP_155041132.1">
    <property type="nucleotide sequence ID" value="NZ_WMIG01000013.1"/>
</dbReference>
<gene>
    <name evidence="1" type="ORF">GL300_18430</name>
</gene>
<dbReference type="EMBL" id="WMIG01000013">
    <property type="protein sequence ID" value="MTH61191.1"/>
    <property type="molecule type" value="Genomic_DNA"/>
</dbReference>
<accession>A0A844HUE0</accession>
<dbReference type="InterPro" id="IPR036390">
    <property type="entry name" value="WH_DNA-bd_sf"/>
</dbReference>
<dbReference type="AlphaFoldDB" id="A0A844HUE0"/>
<evidence type="ECO:0000313" key="2">
    <source>
        <dbReference type="Proteomes" id="UP000449846"/>
    </source>
</evidence>
<protein>
    <submittedName>
        <fullName evidence="1">Uncharacterized protein</fullName>
    </submittedName>
</protein>
<proteinExistence type="predicted"/>
<keyword evidence="2" id="KW-1185">Reference proteome</keyword>